<keyword evidence="7" id="KW-0653">Protein transport</keyword>
<keyword evidence="3" id="KW-0813">Transport</keyword>
<dbReference type="PANTHER" id="PTHR14995">
    <property type="entry name" value="AMNIONLESS"/>
    <property type="match status" value="1"/>
</dbReference>
<keyword evidence="4" id="KW-1003">Cell membrane</keyword>
<evidence type="ECO:0000313" key="11">
    <source>
        <dbReference type="RefSeq" id="XP_011385929.1"/>
    </source>
</evidence>
<dbReference type="GO" id="GO:0015031">
    <property type="term" value="P:protein transport"/>
    <property type="evidence" value="ECO:0007669"/>
    <property type="project" value="UniProtKB-KW"/>
</dbReference>
<organism evidence="10 11">
    <name type="scientific">Pteropus vampyrus</name>
    <name type="common">Large flying fox</name>
    <dbReference type="NCBI Taxonomy" id="132908"/>
    <lineage>
        <taxon>Eukaryota</taxon>
        <taxon>Metazoa</taxon>
        <taxon>Chordata</taxon>
        <taxon>Craniata</taxon>
        <taxon>Vertebrata</taxon>
        <taxon>Euteleostomi</taxon>
        <taxon>Mammalia</taxon>
        <taxon>Eutheria</taxon>
        <taxon>Laurasiatheria</taxon>
        <taxon>Chiroptera</taxon>
        <taxon>Yinpterochiroptera</taxon>
        <taxon>Pteropodoidea</taxon>
        <taxon>Pteropodidae</taxon>
        <taxon>Pteropodinae</taxon>
        <taxon>Pteropus</taxon>
    </lineage>
</organism>
<evidence type="ECO:0000313" key="10">
    <source>
        <dbReference type="Proteomes" id="UP000515202"/>
    </source>
</evidence>
<evidence type="ECO:0000256" key="9">
    <source>
        <dbReference type="ARBA" id="ARBA00023136"/>
    </source>
</evidence>
<dbReference type="PANTHER" id="PTHR14995:SF2">
    <property type="entry name" value="PROTEIN AMNIONLESS"/>
    <property type="match status" value="1"/>
</dbReference>
<evidence type="ECO:0000256" key="1">
    <source>
        <dbReference type="ARBA" id="ARBA00004251"/>
    </source>
</evidence>
<dbReference type="AlphaFoldDB" id="A0A6P3S6I8"/>
<evidence type="ECO:0000256" key="7">
    <source>
        <dbReference type="ARBA" id="ARBA00022927"/>
    </source>
</evidence>
<evidence type="ECO:0000256" key="3">
    <source>
        <dbReference type="ARBA" id="ARBA00022448"/>
    </source>
</evidence>
<reference evidence="11" key="1">
    <citation type="submission" date="2025-08" db="UniProtKB">
        <authorList>
            <consortium name="RefSeq"/>
        </authorList>
    </citation>
    <scope>IDENTIFICATION</scope>
    <source>
        <tissue evidence="11">Kidney</tissue>
    </source>
</reference>
<keyword evidence="5" id="KW-0812">Transmembrane</keyword>
<protein>
    <recommendedName>
        <fullName evidence="2">Protein amnionless</fullName>
    </recommendedName>
</protein>
<dbReference type="GO" id="GO:0030139">
    <property type="term" value="C:endocytic vesicle"/>
    <property type="evidence" value="ECO:0007669"/>
    <property type="project" value="TreeGrafter"/>
</dbReference>
<evidence type="ECO:0000256" key="8">
    <source>
        <dbReference type="ARBA" id="ARBA00022989"/>
    </source>
</evidence>
<evidence type="ECO:0000256" key="2">
    <source>
        <dbReference type="ARBA" id="ARBA00021200"/>
    </source>
</evidence>
<sequence>LLPLDGELILASGARFSASDTSSDLDCSAGAPAVFLDPDRFSWHDPRSWRSEAAAHGLFFVDAERVPCRHDDVVFPPDTSFRVDLGPDARTVRVHSVSALGQNFTRDEDLTVFLESRAGRLRFHGPGTLSVGSEACADRSGCVCGNAEVQPGICAALLQPLGGRCPSAACSDALRPQGQCCDLC</sequence>
<keyword evidence="8" id="KW-1133">Transmembrane helix</keyword>
<evidence type="ECO:0000256" key="5">
    <source>
        <dbReference type="ARBA" id="ARBA00022692"/>
    </source>
</evidence>
<feature type="non-terminal residue" evidence="11">
    <location>
        <position position="184"/>
    </location>
</feature>
<keyword evidence="10" id="KW-1185">Reference proteome</keyword>
<keyword evidence="9" id="KW-0472">Membrane</keyword>
<dbReference type="Proteomes" id="UP000515202">
    <property type="component" value="Unplaced"/>
</dbReference>
<evidence type="ECO:0000256" key="4">
    <source>
        <dbReference type="ARBA" id="ARBA00022475"/>
    </source>
</evidence>
<accession>A0A6P3S6I8</accession>
<dbReference type="GO" id="GO:0006898">
    <property type="term" value="P:receptor-mediated endocytosis"/>
    <property type="evidence" value="ECO:0007669"/>
    <property type="project" value="TreeGrafter"/>
</dbReference>
<dbReference type="InterPro" id="IPR026112">
    <property type="entry name" value="AMN"/>
</dbReference>
<name>A0A6P3S6I8_PTEVA</name>
<keyword evidence="6" id="KW-0732">Signal</keyword>
<dbReference type="GO" id="GO:0016324">
    <property type="term" value="C:apical plasma membrane"/>
    <property type="evidence" value="ECO:0007669"/>
    <property type="project" value="TreeGrafter"/>
</dbReference>
<proteinExistence type="predicted"/>
<dbReference type="OrthoDB" id="10067964at2759"/>
<dbReference type="Pfam" id="PF14828">
    <property type="entry name" value="Amnionless"/>
    <property type="match status" value="1"/>
</dbReference>
<comment type="subcellular location">
    <subcellularLocation>
        <location evidence="1">Cell membrane</location>
        <topology evidence="1">Single-pass type I membrane protein</topology>
    </subcellularLocation>
</comment>
<gene>
    <name evidence="11" type="primary">LOC105311706</name>
</gene>
<dbReference type="GeneID" id="105311706"/>
<dbReference type="RefSeq" id="XP_011385929.1">
    <property type="nucleotide sequence ID" value="XM_011387627.1"/>
</dbReference>
<feature type="non-terminal residue" evidence="11">
    <location>
        <position position="1"/>
    </location>
</feature>
<evidence type="ECO:0000256" key="6">
    <source>
        <dbReference type="ARBA" id="ARBA00022729"/>
    </source>
</evidence>
<dbReference type="KEGG" id="pvp:105311706"/>